<dbReference type="STRING" id="226910.UCMB321_1439"/>
<feature type="region of interest" description="Disordered" evidence="1">
    <location>
        <begin position="20"/>
        <end position="40"/>
    </location>
</feature>
<organism evidence="2 3">
    <name type="scientific">Pseudomonas batumici</name>
    <dbReference type="NCBI Taxonomy" id="226910"/>
    <lineage>
        <taxon>Bacteria</taxon>
        <taxon>Pseudomonadati</taxon>
        <taxon>Pseudomonadota</taxon>
        <taxon>Gammaproteobacteria</taxon>
        <taxon>Pseudomonadales</taxon>
        <taxon>Pseudomonadaceae</taxon>
        <taxon>Pseudomonas</taxon>
    </lineage>
</organism>
<dbReference type="AlphaFoldDB" id="A0A0C2EFG5"/>
<dbReference type="EMBL" id="JXDG01000014">
    <property type="protein sequence ID" value="KIH84759.1"/>
    <property type="molecule type" value="Genomic_DNA"/>
</dbReference>
<accession>A0A0C2EFG5</accession>
<name>A0A0C2EFG5_9PSED</name>
<dbReference type="Proteomes" id="UP000031535">
    <property type="component" value="Unassembled WGS sequence"/>
</dbReference>
<evidence type="ECO:0000313" key="2">
    <source>
        <dbReference type="EMBL" id="KIH84759.1"/>
    </source>
</evidence>
<gene>
    <name evidence="2" type="ORF">UCMB321_1439</name>
</gene>
<sequence>MALIPGNALRTLPCHPIAAAPTQALQKNTVPPPSKARAEA</sequence>
<dbReference type="PATRIC" id="fig|226910.6.peg.1431"/>
<evidence type="ECO:0000313" key="3">
    <source>
        <dbReference type="Proteomes" id="UP000031535"/>
    </source>
</evidence>
<comment type="caution">
    <text evidence="2">The sequence shown here is derived from an EMBL/GenBank/DDBJ whole genome shotgun (WGS) entry which is preliminary data.</text>
</comment>
<keyword evidence="3" id="KW-1185">Reference proteome</keyword>
<protein>
    <submittedName>
        <fullName evidence="2">Uncharacterized protein</fullName>
    </submittedName>
</protein>
<evidence type="ECO:0000256" key="1">
    <source>
        <dbReference type="SAM" id="MobiDB-lite"/>
    </source>
</evidence>
<proteinExistence type="predicted"/>
<reference evidence="2 3" key="1">
    <citation type="submission" date="2015-01" db="EMBL/GenBank/DDBJ databases">
        <title>Complete genome of Pseudomonas batumici UCM B-321 producer of the batumin antibiotic with strong antistaphilococcal and potential anticancer activity.</title>
        <authorList>
            <person name="Klochko V.V."/>
            <person name="Zelena L.B."/>
            <person name="Elena K.A."/>
            <person name="Reva O.N."/>
        </authorList>
    </citation>
    <scope>NUCLEOTIDE SEQUENCE [LARGE SCALE GENOMIC DNA]</scope>
    <source>
        <strain evidence="2 3">UCM B-321</strain>
    </source>
</reference>